<dbReference type="Proteomes" id="UP000182498">
    <property type="component" value="Unassembled WGS sequence"/>
</dbReference>
<dbReference type="InterPro" id="IPR013830">
    <property type="entry name" value="SGNH_hydro"/>
</dbReference>
<dbReference type="RefSeq" id="WP_073883822.1">
    <property type="nucleotide sequence ID" value="NZ_DAMBUC010000009.1"/>
</dbReference>
<evidence type="ECO:0000259" key="2">
    <source>
        <dbReference type="Pfam" id="PF13472"/>
    </source>
</evidence>
<dbReference type="Gene3D" id="3.40.50.1110">
    <property type="entry name" value="SGNH hydrolase"/>
    <property type="match status" value="1"/>
</dbReference>
<dbReference type="InterPro" id="IPR036514">
    <property type="entry name" value="SGNH_hydro_sf"/>
</dbReference>
<proteinExistence type="predicted"/>
<evidence type="ECO:0000313" key="4">
    <source>
        <dbReference type="Proteomes" id="UP000182498"/>
    </source>
</evidence>
<dbReference type="GO" id="GO:0016787">
    <property type="term" value="F:hydrolase activity"/>
    <property type="evidence" value="ECO:0007669"/>
    <property type="project" value="UniProtKB-KW"/>
</dbReference>
<feature type="signal peptide" evidence="1">
    <location>
        <begin position="1"/>
        <end position="30"/>
    </location>
</feature>
<evidence type="ECO:0000313" key="3">
    <source>
        <dbReference type="EMBL" id="CUU65763.1"/>
    </source>
</evidence>
<dbReference type="SUPFAM" id="SSF52266">
    <property type="entry name" value="SGNH hydrolase"/>
    <property type="match status" value="1"/>
</dbReference>
<organism evidence="3 4">
    <name type="scientific">Corynebacterium variabile</name>
    <dbReference type="NCBI Taxonomy" id="1727"/>
    <lineage>
        <taxon>Bacteria</taxon>
        <taxon>Bacillati</taxon>
        <taxon>Actinomycetota</taxon>
        <taxon>Actinomycetes</taxon>
        <taxon>Mycobacteriales</taxon>
        <taxon>Corynebacteriaceae</taxon>
        <taxon>Corynebacterium</taxon>
    </lineage>
</organism>
<feature type="domain" description="SGNH hydrolase-type esterase" evidence="2">
    <location>
        <begin position="72"/>
        <end position="274"/>
    </location>
</feature>
<gene>
    <name evidence="3" type="ORF">CVAR292_01096</name>
</gene>
<sequence>MRHTTTPVPALVTAVLIAGIPVAASGTAHAHTAATVPTLLFGDSVPANPTALNFLADKAAEAGLPVPATVGPGGCATDNRLADGIAAASGVPVANYSCAGASLWSGETLISDTVSDAVSTGDLTSATREVIIFAGANDTYPLLMDGVPLEEVGAAIRDSMAETVRQVHRTAPDARVKVLGYPRIADDAGEVCIINVTPGVLTPWMPDVGMPPVADIEASLQQAQIDGAADSGAEFVDLKEPSADSPMCSDHRWFAGLIDTTADPYNLPFHATDAALDRIALLAAL</sequence>
<reference evidence="4" key="1">
    <citation type="submission" date="2015-11" db="EMBL/GenBank/DDBJ databases">
        <authorList>
            <person name="Dugat-Bony E."/>
        </authorList>
    </citation>
    <scope>NUCLEOTIDE SEQUENCE [LARGE SCALE GENOMIC DNA]</scope>
    <source>
        <strain evidence="4">Mu292</strain>
    </source>
</reference>
<keyword evidence="3" id="KW-0378">Hydrolase</keyword>
<dbReference type="EMBL" id="FAUH01000006">
    <property type="protein sequence ID" value="CUU65763.1"/>
    <property type="molecule type" value="Genomic_DNA"/>
</dbReference>
<protein>
    <submittedName>
        <fullName evidence="3">GDSL-like Lipase/Acylhydrolase family</fullName>
    </submittedName>
</protein>
<evidence type="ECO:0000256" key="1">
    <source>
        <dbReference type="SAM" id="SignalP"/>
    </source>
</evidence>
<name>A0A0X2NJW4_9CORY</name>
<keyword evidence="1" id="KW-0732">Signal</keyword>
<dbReference type="AlphaFoldDB" id="A0A0X2NJW4"/>
<feature type="chain" id="PRO_5007036522" evidence="1">
    <location>
        <begin position="31"/>
        <end position="285"/>
    </location>
</feature>
<dbReference type="Pfam" id="PF13472">
    <property type="entry name" value="Lipase_GDSL_2"/>
    <property type="match status" value="1"/>
</dbReference>
<keyword evidence="4" id="KW-1185">Reference proteome</keyword>
<accession>A0A0X2NJW4</accession>